<dbReference type="InterPro" id="IPR005358">
    <property type="entry name" value="Puta_zinc/iron-chelating_dom"/>
</dbReference>
<evidence type="ECO:0008006" key="3">
    <source>
        <dbReference type="Google" id="ProtNLM"/>
    </source>
</evidence>
<accession>A0ABP7S883</accession>
<reference evidence="2" key="1">
    <citation type="journal article" date="2019" name="Int. J. Syst. Evol. Microbiol.">
        <title>The Global Catalogue of Microorganisms (GCM) 10K type strain sequencing project: providing services to taxonomists for standard genome sequencing and annotation.</title>
        <authorList>
            <consortium name="The Broad Institute Genomics Platform"/>
            <consortium name="The Broad Institute Genome Sequencing Center for Infectious Disease"/>
            <person name="Wu L."/>
            <person name="Ma J."/>
        </authorList>
    </citation>
    <scope>NUCLEOTIDE SEQUENCE [LARGE SCALE GENOMIC DNA]</scope>
    <source>
        <strain evidence="2">JCM 16603</strain>
    </source>
</reference>
<comment type="caution">
    <text evidence="1">The sequence shown here is derived from an EMBL/GenBank/DDBJ whole genome shotgun (WGS) entry which is preliminary data.</text>
</comment>
<sequence length="180" mass="19470">MSPPDAEATLCLSCAMCCNGALYAWVPAREDELDRLRAQDFPLEPIGEPPRTGWRQPCPKLQGTACTVYQDRPAACRKYACQVLGDLREGTVTLDEALAATATANGLAAAATATLDAGQSLPDIRRAFVPDAHPLSRAEAEQRLRVATLGLFLDRRFRRPDEEGSLAMSVIGTEEKGPQE</sequence>
<evidence type="ECO:0000313" key="1">
    <source>
        <dbReference type="EMBL" id="GAA4008130.1"/>
    </source>
</evidence>
<evidence type="ECO:0000313" key="2">
    <source>
        <dbReference type="Proteomes" id="UP001501310"/>
    </source>
</evidence>
<dbReference type="Pfam" id="PF03692">
    <property type="entry name" value="CxxCxxCC"/>
    <property type="match status" value="1"/>
</dbReference>
<dbReference type="EMBL" id="BAAAZD010000002">
    <property type="protein sequence ID" value="GAA4008130.1"/>
    <property type="molecule type" value="Genomic_DNA"/>
</dbReference>
<protein>
    <recommendedName>
        <fullName evidence="3">YkgJ family cysteine cluster protein</fullName>
    </recommendedName>
</protein>
<dbReference type="RefSeq" id="WP_344710319.1">
    <property type="nucleotide sequence ID" value="NZ_BAAAZD010000002.1"/>
</dbReference>
<dbReference type="Proteomes" id="UP001501310">
    <property type="component" value="Unassembled WGS sequence"/>
</dbReference>
<keyword evidence="2" id="KW-1185">Reference proteome</keyword>
<organism evidence="1 2">
    <name type="scientific">Sphingomonas humi</name>
    <dbReference type="NCBI Taxonomy" id="335630"/>
    <lineage>
        <taxon>Bacteria</taxon>
        <taxon>Pseudomonadati</taxon>
        <taxon>Pseudomonadota</taxon>
        <taxon>Alphaproteobacteria</taxon>
        <taxon>Sphingomonadales</taxon>
        <taxon>Sphingomonadaceae</taxon>
        <taxon>Sphingomonas</taxon>
    </lineage>
</organism>
<name>A0ABP7S883_9SPHN</name>
<proteinExistence type="predicted"/>
<gene>
    <name evidence="1" type="ORF">GCM10022211_22040</name>
</gene>